<dbReference type="PaxDb" id="2903-EOD30774"/>
<dbReference type="EnsemblProtists" id="EOD30774">
    <property type="protein sequence ID" value="EOD30774"/>
    <property type="gene ID" value="EMIHUDRAFT_232365"/>
</dbReference>
<reference evidence="3" key="1">
    <citation type="journal article" date="2013" name="Nature">
        <title>Pan genome of the phytoplankton Emiliania underpins its global distribution.</title>
        <authorList>
            <person name="Read B.A."/>
            <person name="Kegel J."/>
            <person name="Klute M.J."/>
            <person name="Kuo A."/>
            <person name="Lefebvre S.C."/>
            <person name="Maumus F."/>
            <person name="Mayer C."/>
            <person name="Miller J."/>
            <person name="Monier A."/>
            <person name="Salamov A."/>
            <person name="Young J."/>
            <person name="Aguilar M."/>
            <person name="Claverie J.M."/>
            <person name="Frickenhaus S."/>
            <person name="Gonzalez K."/>
            <person name="Herman E.K."/>
            <person name="Lin Y.C."/>
            <person name="Napier J."/>
            <person name="Ogata H."/>
            <person name="Sarno A.F."/>
            <person name="Shmutz J."/>
            <person name="Schroeder D."/>
            <person name="de Vargas C."/>
            <person name="Verret F."/>
            <person name="von Dassow P."/>
            <person name="Valentin K."/>
            <person name="Van de Peer Y."/>
            <person name="Wheeler G."/>
            <person name="Dacks J.B."/>
            <person name="Delwiche C.F."/>
            <person name="Dyhrman S.T."/>
            <person name="Glockner G."/>
            <person name="John U."/>
            <person name="Richards T."/>
            <person name="Worden A.Z."/>
            <person name="Zhang X."/>
            <person name="Grigoriev I.V."/>
            <person name="Allen A.E."/>
            <person name="Bidle K."/>
            <person name="Borodovsky M."/>
            <person name="Bowler C."/>
            <person name="Brownlee C."/>
            <person name="Cock J.M."/>
            <person name="Elias M."/>
            <person name="Gladyshev V.N."/>
            <person name="Groth M."/>
            <person name="Guda C."/>
            <person name="Hadaegh A."/>
            <person name="Iglesias-Rodriguez M.D."/>
            <person name="Jenkins J."/>
            <person name="Jones B.M."/>
            <person name="Lawson T."/>
            <person name="Leese F."/>
            <person name="Lindquist E."/>
            <person name="Lobanov A."/>
            <person name="Lomsadze A."/>
            <person name="Malik S.B."/>
            <person name="Marsh M.E."/>
            <person name="Mackinder L."/>
            <person name="Mock T."/>
            <person name="Mueller-Roeber B."/>
            <person name="Pagarete A."/>
            <person name="Parker M."/>
            <person name="Probert I."/>
            <person name="Quesneville H."/>
            <person name="Raines C."/>
            <person name="Rensing S.A."/>
            <person name="Riano-Pachon D.M."/>
            <person name="Richier S."/>
            <person name="Rokitta S."/>
            <person name="Shiraiwa Y."/>
            <person name="Soanes D.M."/>
            <person name="van der Giezen M."/>
            <person name="Wahlund T.M."/>
            <person name="Williams B."/>
            <person name="Wilson W."/>
            <person name="Wolfe G."/>
            <person name="Wurch L.L."/>
        </authorList>
    </citation>
    <scope>NUCLEOTIDE SEQUENCE</scope>
</reference>
<feature type="compositionally biased region" description="Basic and acidic residues" evidence="1">
    <location>
        <begin position="79"/>
        <end position="94"/>
    </location>
</feature>
<dbReference type="Proteomes" id="UP000013827">
    <property type="component" value="Unassembled WGS sequence"/>
</dbReference>
<dbReference type="KEGG" id="ehx:EMIHUDRAFT_232365"/>
<keyword evidence="3" id="KW-1185">Reference proteome</keyword>
<sequence>MPNEIMGHAEHAIEVAHLLASWVTWLASKAIEARGATLMLAFIALLLCYLFKITGEEDPPAPPLAPLAERLRLREEAKKTAAAKAAEKAEKYDDVNDVPGRRGPH</sequence>
<organism evidence="2 3">
    <name type="scientific">Emiliania huxleyi (strain CCMP1516)</name>
    <dbReference type="NCBI Taxonomy" id="280463"/>
    <lineage>
        <taxon>Eukaryota</taxon>
        <taxon>Haptista</taxon>
        <taxon>Haptophyta</taxon>
        <taxon>Prymnesiophyceae</taxon>
        <taxon>Isochrysidales</taxon>
        <taxon>Noelaerhabdaceae</taxon>
        <taxon>Emiliania</taxon>
    </lineage>
</organism>
<reference evidence="2" key="2">
    <citation type="submission" date="2024-10" db="UniProtKB">
        <authorList>
            <consortium name="EnsemblProtists"/>
        </authorList>
    </citation>
    <scope>IDENTIFICATION</scope>
</reference>
<dbReference type="RefSeq" id="XP_005783203.1">
    <property type="nucleotide sequence ID" value="XM_005783146.1"/>
</dbReference>
<evidence type="ECO:0000313" key="3">
    <source>
        <dbReference type="Proteomes" id="UP000013827"/>
    </source>
</evidence>
<protein>
    <submittedName>
        <fullName evidence="2">Uncharacterized protein</fullName>
    </submittedName>
</protein>
<evidence type="ECO:0000313" key="2">
    <source>
        <dbReference type="EnsemblProtists" id="EOD30774"/>
    </source>
</evidence>
<evidence type="ECO:0000256" key="1">
    <source>
        <dbReference type="SAM" id="MobiDB-lite"/>
    </source>
</evidence>
<accession>A0A0D3K4T9</accession>
<feature type="region of interest" description="Disordered" evidence="1">
    <location>
        <begin position="79"/>
        <end position="105"/>
    </location>
</feature>
<proteinExistence type="predicted"/>
<dbReference type="GeneID" id="17276047"/>
<dbReference type="AlphaFoldDB" id="A0A0D3K4T9"/>
<name>A0A0D3K4T9_EMIH1</name>
<dbReference type="HOGENOM" id="CLU_2241711_0_0_1"/>